<name>A0A0M8MCJ1_9FLAO</name>
<comment type="caution">
    <text evidence="7">The sequence shown here is derived from an EMBL/GenBank/DDBJ whole genome shotgun (WGS) entry which is preliminary data.</text>
</comment>
<dbReference type="Pfam" id="PF03852">
    <property type="entry name" value="Vsr"/>
    <property type="match status" value="1"/>
</dbReference>
<evidence type="ECO:0000256" key="2">
    <source>
        <dbReference type="ARBA" id="ARBA00022759"/>
    </source>
</evidence>
<dbReference type="REBASE" id="131380">
    <property type="entry name" value="V.Fak1TORF15030P"/>
</dbReference>
<keyword evidence="4" id="KW-0378">Hydrolase</keyword>
<organism evidence="7 8">
    <name type="scientific">Flavobacterium akiainvivens</name>
    <dbReference type="NCBI Taxonomy" id="1202724"/>
    <lineage>
        <taxon>Bacteria</taxon>
        <taxon>Pseudomonadati</taxon>
        <taxon>Bacteroidota</taxon>
        <taxon>Flavobacteriia</taxon>
        <taxon>Flavobacteriales</taxon>
        <taxon>Flavobacteriaceae</taxon>
        <taxon>Flavobacterium</taxon>
    </lineage>
</organism>
<evidence type="ECO:0000256" key="1">
    <source>
        <dbReference type="ARBA" id="ARBA00022722"/>
    </source>
</evidence>
<keyword evidence="8" id="KW-1185">Reference proteome</keyword>
<evidence type="ECO:0000256" key="4">
    <source>
        <dbReference type="ARBA" id="ARBA00022801"/>
    </source>
</evidence>
<dbReference type="InterPro" id="IPR004603">
    <property type="entry name" value="DNA_mismatch_endonuc_vsr"/>
</dbReference>
<dbReference type="SUPFAM" id="SSF52980">
    <property type="entry name" value="Restriction endonuclease-like"/>
    <property type="match status" value="1"/>
</dbReference>
<dbReference type="AlphaFoldDB" id="A0A0M8MCJ1"/>
<evidence type="ECO:0000313" key="8">
    <source>
        <dbReference type="Proteomes" id="UP000037755"/>
    </source>
</evidence>
<dbReference type="STRING" id="1202724.AM493_15025"/>
<reference evidence="7 8" key="1">
    <citation type="submission" date="2015-08" db="EMBL/GenBank/DDBJ databases">
        <title>Whole genome sequence of Flavobacterium akiainvivens IK-1T, from decaying Wikstroemia oahuensis, an endemic Hawaiian shrub.</title>
        <authorList>
            <person name="Wan X."/>
            <person name="Hou S."/>
            <person name="Saito J."/>
            <person name="Donachie S."/>
        </authorList>
    </citation>
    <scope>NUCLEOTIDE SEQUENCE [LARGE SCALE GENOMIC DNA]</scope>
    <source>
        <strain evidence="7 8">IK-1</strain>
    </source>
</reference>
<dbReference type="GO" id="GO:0016787">
    <property type="term" value="F:hydrolase activity"/>
    <property type="evidence" value="ECO:0007669"/>
    <property type="project" value="UniProtKB-KW"/>
</dbReference>
<keyword evidence="1" id="KW-0540">Nuclease</keyword>
<dbReference type="GO" id="GO:0004519">
    <property type="term" value="F:endonuclease activity"/>
    <property type="evidence" value="ECO:0007669"/>
    <property type="project" value="UniProtKB-KW"/>
</dbReference>
<evidence type="ECO:0000313" key="7">
    <source>
        <dbReference type="EMBL" id="KOS08373.1"/>
    </source>
</evidence>
<evidence type="ECO:0000256" key="3">
    <source>
        <dbReference type="ARBA" id="ARBA00022763"/>
    </source>
</evidence>
<dbReference type="InterPro" id="IPR011335">
    <property type="entry name" value="Restrct_endonuc-II-like"/>
</dbReference>
<comment type="similarity">
    <text evidence="6">Belongs to the Vsr family.</text>
</comment>
<dbReference type="NCBIfam" id="TIGR00632">
    <property type="entry name" value="vsr"/>
    <property type="match status" value="1"/>
</dbReference>
<dbReference type="CDD" id="cd00221">
    <property type="entry name" value="Vsr"/>
    <property type="match status" value="1"/>
</dbReference>
<proteinExistence type="inferred from homology"/>
<dbReference type="Gene3D" id="3.40.960.10">
    <property type="entry name" value="VSR Endonuclease"/>
    <property type="match status" value="1"/>
</dbReference>
<protein>
    <recommendedName>
        <fullName evidence="9">Very short patch repair endonuclease</fullName>
    </recommendedName>
</protein>
<dbReference type="Proteomes" id="UP000037755">
    <property type="component" value="Unassembled WGS sequence"/>
</dbReference>
<evidence type="ECO:0000256" key="5">
    <source>
        <dbReference type="ARBA" id="ARBA00023204"/>
    </source>
</evidence>
<keyword evidence="3" id="KW-0227">DNA damage</keyword>
<keyword evidence="2" id="KW-0255">Endonuclease</keyword>
<evidence type="ECO:0000256" key="6">
    <source>
        <dbReference type="ARBA" id="ARBA00029466"/>
    </source>
</evidence>
<dbReference type="PATRIC" id="fig|1202724.3.peg.3122"/>
<gene>
    <name evidence="7" type="ORF">AM493_15025</name>
</gene>
<keyword evidence="5" id="KW-0234">DNA repair</keyword>
<evidence type="ECO:0008006" key="9">
    <source>
        <dbReference type="Google" id="ProtNLM"/>
    </source>
</evidence>
<sequence>MRAIKSKDTSVEVLLRKALWKRGYRYRKNDKTIIGTPDIVFKKYRIAIFIDSEFFHGYNWEIKKTKLHGNRDYWIAKIERNMARDKKVNESLLSKGWVVLRFWGFDVKKNLQGCLKIIETQVDEMKKKIFYIDNEKFL</sequence>
<dbReference type="EMBL" id="LIYD01000005">
    <property type="protein sequence ID" value="KOS08373.1"/>
    <property type="molecule type" value="Genomic_DNA"/>
</dbReference>
<dbReference type="GO" id="GO:0006298">
    <property type="term" value="P:mismatch repair"/>
    <property type="evidence" value="ECO:0007669"/>
    <property type="project" value="InterPro"/>
</dbReference>
<accession>A0A0M8MCJ1</accession>